<dbReference type="InterPro" id="IPR056884">
    <property type="entry name" value="NPHP3-like_N"/>
</dbReference>
<dbReference type="Proteomes" id="UP001610335">
    <property type="component" value="Unassembled WGS sequence"/>
</dbReference>
<dbReference type="PROSITE" id="PS50088">
    <property type="entry name" value="ANK_REPEAT"/>
    <property type="match status" value="4"/>
</dbReference>
<evidence type="ECO:0000313" key="5">
    <source>
        <dbReference type="Proteomes" id="UP001610335"/>
    </source>
</evidence>
<organism evidence="4 5">
    <name type="scientific">Aspergillus cavernicola</name>
    <dbReference type="NCBI Taxonomy" id="176166"/>
    <lineage>
        <taxon>Eukaryota</taxon>
        <taxon>Fungi</taxon>
        <taxon>Dikarya</taxon>
        <taxon>Ascomycota</taxon>
        <taxon>Pezizomycotina</taxon>
        <taxon>Eurotiomycetes</taxon>
        <taxon>Eurotiomycetidae</taxon>
        <taxon>Eurotiales</taxon>
        <taxon>Aspergillaceae</taxon>
        <taxon>Aspergillus</taxon>
        <taxon>Aspergillus subgen. Nidulantes</taxon>
    </lineage>
</organism>
<dbReference type="Pfam" id="PF13637">
    <property type="entry name" value="Ank_4"/>
    <property type="match status" value="1"/>
</dbReference>
<dbReference type="SMART" id="SM00248">
    <property type="entry name" value="ANK"/>
    <property type="match status" value="5"/>
</dbReference>
<dbReference type="SUPFAM" id="SSF48403">
    <property type="entry name" value="Ankyrin repeat"/>
    <property type="match status" value="1"/>
</dbReference>
<gene>
    <name evidence="4" type="ORF">BDW59DRAFT_156533</name>
</gene>
<evidence type="ECO:0000256" key="1">
    <source>
        <dbReference type="ARBA" id="ARBA00022737"/>
    </source>
</evidence>
<feature type="repeat" description="ANK" evidence="2">
    <location>
        <begin position="790"/>
        <end position="819"/>
    </location>
</feature>
<feature type="repeat" description="ANK" evidence="2">
    <location>
        <begin position="658"/>
        <end position="687"/>
    </location>
</feature>
<accession>A0ABR4J1K2</accession>
<dbReference type="InterPro" id="IPR002110">
    <property type="entry name" value="Ankyrin_rpt"/>
</dbReference>
<dbReference type="Pfam" id="PF24883">
    <property type="entry name" value="NPHP3_N"/>
    <property type="match status" value="1"/>
</dbReference>
<keyword evidence="5" id="KW-1185">Reference proteome</keyword>
<evidence type="ECO:0000259" key="3">
    <source>
        <dbReference type="Pfam" id="PF24883"/>
    </source>
</evidence>
<feature type="domain" description="Nephrocystin 3-like N-terminal" evidence="3">
    <location>
        <begin position="193"/>
        <end position="357"/>
    </location>
</feature>
<keyword evidence="1" id="KW-0677">Repeat</keyword>
<dbReference type="PANTHER" id="PTHR10039:SF16">
    <property type="entry name" value="GPI INOSITOL-DEACYLASE"/>
    <property type="match status" value="1"/>
</dbReference>
<dbReference type="InterPro" id="IPR027417">
    <property type="entry name" value="P-loop_NTPase"/>
</dbReference>
<keyword evidence="2" id="KW-0040">ANK repeat</keyword>
<reference evidence="4 5" key="1">
    <citation type="submission" date="2024-07" db="EMBL/GenBank/DDBJ databases">
        <title>Section-level genome sequencing and comparative genomics of Aspergillus sections Usti and Cavernicolus.</title>
        <authorList>
            <consortium name="Lawrence Berkeley National Laboratory"/>
            <person name="Nybo J.L."/>
            <person name="Vesth T.C."/>
            <person name="Theobald S."/>
            <person name="Frisvad J.C."/>
            <person name="Larsen T.O."/>
            <person name="Kjaerboelling I."/>
            <person name="Rothschild-Mancinelli K."/>
            <person name="Lyhne E.K."/>
            <person name="Kogle M.E."/>
            <person name="Barry K."/>
            <person name="Clum A."/>
            <person name="Na H."/>
            <person name="Ledsgaard L."/>
            <person name="Lin J."/>
            <person name="Lipzen A."/>
            <person name="Kuo A."/>
            <person name="Riley R."/>
            <person name="Mondo S."/>
            <person name="LaButti K."/>
            <person name="Haridas S."/>
            <person name="Pangalinan J."/>
            <person name="Salamov A.A."/>
            <person name="Simmons B.A."/>
            <person name="Magnuson J.K."/>
            <person name="Chen J."/>
            <person name="Drula E."/>
            <person name="Henrissat B."/>
            <person name="Wiebenga A."/>
            <person name="Lubbers R.J."/>
            <person name="Gomes A.C."/>
            <person name="Makela M.R."/>
            <person name="Stajich J."/>
            <person name="Grigoriev I.V."/>
            <person name="Mortensen U.H."/>
            <person name="De vries R.P."/>
            <person name="Baker S.E."/>
            <person name="Andersen M.R."/>
        </authorList>
    </citation>
    <scope>NUCLEOTIDE SEQUENCE [LARGE SCALE GENOMIC DNA]</scope>
    <source>
        <strain evidence="4 5">CBS 600.67</strain>
    </source>
</reference>
<comment type="caution">
    <text evidence="4">The sequence shown here is derived from an EMBL/GenBank/DDBJ whole genome shotgun (WGS) entry which is preliminary data.</text>
</comment>
<protein>
    <recommendedName>
        <fullName evidence="3">Nephrocystin 3-like N-terminal domain-containing protein</fullName>
    </recommendedName>
</protein>
<feature type="repeat" description="ANK" evidence="2">
    <location>
        <begin position="688"/>
        <end position="720"/>
    </location>
</feature>
<evidence type="ECO:0000256" key="2">
    <source>
        <dbReference type="PROSITE-ProRule" id="PRU00023"/>
    </source>
</evidence>
<dbReference type="Gene3D" id="3.40.50.300">
    <property type="entry name" value="P-loop containing nucleotide triphosphate hydrolases"/>
    <property type="match status" value="1"/>
</dbReference>
<dbReference type="SUPFAM" id="SSF52540">
    <property type="entry name" value="P-loop containing nucleoside triphosphate hydrolases"/>
    <property type="match status" value="1"/>
</dbReference>
<feature type="repeat" description="ANK" evidence="2">
    <location>
        <begin position="754"/>
        <end position="786"/>
    </location>
</feature>
<dbReference type="Pfam" id="PF12796">
    <property type="entry name" value="Ank_2"/>
    <property type="match status" value="1"/>
</dbReference>
<dbReference type="Pfam" id="PF00023">
    <property type="entry name" value="Ank"/>
    <property type="match status" value="1"/>
</dbReference>
<evidence type="ECO:0000313" key="4">
    <source>
        <dbReference type="EMBL" id="KAL2833732.1"/>
    </source>
</evidence>
<sequence>MDPLSISASTIAILQLTGKVIQLLTALASLSIEARALAVEITTTRALISSLKELAAVDEAWNERLQEMAAGPLLILTELLQDLETKLLADDDQSIGRVRKWGRKITWPFRMEETRGMTKIARNVRSVLAASLAVDQLAISREIQQDTNLITQGIGKLQIAQHDQERDAILRWLSSIDMAAVHKIATSKHVPTTGDWLINSAKFSCWLDGESDFMWIHGIPGSGKTVLCSTIIDHVEKHCHKHPSGESSCVYFYFAFDDKKRQTLGNFVRSLLAQLCRQGDGIPTKVRELFADLGRTGQEPTLARLTDALCTLLKQGGIKYLIIDALDECGEQEEVINLLSTIKTDDDMSTRVLVTSRAERQIETGLQPLVTGFVGLQGVEMNQDIQALIRWVLMSDPKLKTRPLALRMEIEQALMQRADGMFRWAACQLDTLRSCLSPSTVRKALQSLPRDLDKTYDRILCGIDEESRHIAFKALQFLAFSVRPVSLGELAEIVAILPGTSIFTETDRPFDPRDVVEVCSSLVASYDNGSWNQLAHYSVKEYLVSDRIRHGPASYFAMSEAEGHVAIADRCLTYLLSFELPVTDIESYFLSAMGSSKSPFPLIDYAVLKWARHAREIPHDLFQQLEIPILSLLDRNNLAFRAWMLLYRYGEEEEGFGSPLHYAAELGLLYLVQSLVQSGADINEIGGYDGSALAAAISSGHENIVRFLLDIGADINLATGYYGCALQAAAARGQPDIAMELIGRGADVNIVGGQFGTALQAAARYGRESVVEALLERGADVNATGGYYCTALQAAARGGHLSIVQTLLKHGANAAIQGGFCGNALQAAHSMSSHDVVAVLEAVDAEKFTQ</sequence>
<name>A0ABR4J1K2_9EURO</name>
<dbReference type="InterPro" id="IPR036770">
    <property type="entry name" value="Ankyrin_rpt-contain_sf"/>
</dbReference>
<proteinExistence type="predicted"/>
<dbReference type="PROSITE" id="PS50297">
    <property type="entry name" value="ANK_REP_REGION"/>
    <property type="match status" value="4"/>
</dbReference>
<dbReference type="EMBL" id="JBFXLS010000003">
    <property type="protein sequence ID" value="KAL2833732.1"/>
    <property type="molecule type" value="Genomic_DNA"/>
</dbReference>
<dbReference type="PANTHER" id="PTHR10039">
    <property type="entry name" value="AMELOGENIN"/>
    <property type="match status" value="1"/>
</dbReference>
<dbReference type="Gene3D" id="1.25.40.20">
    <property type="entry name" value="Ankyrin repeat-containing domain"/>
    <property type="match status" value="1"/>
</dbReference>